<reference evidence="1 2" key="2">
    <citation type="submission" date="2016-05" db="EMBL/GenBank/DDBJ databases">
        <title>Lineage-specific infection strategies underlie the spectrum of fungal disease in amphibians.</title>
        <authorList>
            <person name="Cuomo C.A."/>
            <person name="Farrer R.A."/>
            <person name="James T."/>
            <person name="Longcore J."/>
            <person name="Birren B."/>
        </authorList>
    </citation>
    <scope>NUCLEOTIDE SEQUENCE [LARGE SCALE GENOMIC DNA]</scope>
    <source>
        <strain evidence="1 2">JEL423</strain>
    </source>
</reference>
<dbReference type="Proteomes" id="UP000077115">
    <property type="component" value="Unassembled WGS sequence"/>
</dbReference>
<dbReference type="PANTHER" id="PTHR37327">
    <property type="entry name" value="CHROMOSOME 1, WHOLE GENOME SHOTGUN SEQUENCE"/>
    <property type="match status" value="1"/>
</dbReference>
<dbReference type="EMBL" id="DS022305">
    <property type="protein sequence ID" value="OAJ41395.1"/>
    <property type="molecule type" value="Genomic_DNA"/>
</dbReference>
<name>A0A177WNX8_BATDL</name>
<dbReference type="AlphaFoldDB" id="A0A177WNX8"/>
<protein>
    <submittedName>
        <fullName evidence="1">Uncharacterized protein</fullName>
    </submittedName>
</protein>
<dbReference type="STRING" id="403673.A0A177WNX8"/>
<proteinExistence type="predicted"/>
<evidence type="ECO:0000313" key="2">
    <source>
        <dbReference type="Proteomes" id="UP000077115"/>
    </source>
</evidence>
<sequence>MASASSTLNAGASKGSASLLVYSETMSRFLNESRQILLQWVERVTTLAQTTDSDPINPISPNSKHAQYPPLSVQDTYHVRSKLRKIMQFYDSVVCAMLLKDLHDLLVKPNKQ</sequence>
<accession>A0A177WNX8</accession>
<dbReference type="PANTHER" id="PTHR37327:SF1">
    <property type="entry name" value="MICROTUBULE INTERACTING AND TRANSPORT DOMAIN-CONTAINING PROTEIN"/>
    <property type="match status" value="1"/>
</dbReference>
<evidence type="ECO:0000313" key="1">
    <source>
        <dbReference type="EMBL" id="OAJ41395.1"/>
    </source>
</evidence>
<gene>
    <name evidence="1" type="ORF">BDEG_25005</name>
</gene>
<dbReference type="VEuPathDB" id="FungiDB:BDEG_25005"/>
<reference evidence="1 2" key="1">
    <citation type="submission" date="2006-10" db="EMBL/GenBank/DDBJ databases">
        <title>The Genome Sequence of Batrachochytrium dendrobatidis JEL423.</title>
        <authorList>
            <consortium name="The Broad Institute Genome Sequencing Platform"/>
            <person name="Birren B."/>
            <person name="Lander E."/>
            <person name="Galagan J."/>
            <person name="Cuomo C."/>
            <person name="Devon K."/>
            <person name="Jaffe D."/>
            <person name="Butler J."/>
            <person name="Alvarez P."/>
            <person name="Gnerre S."/>
            <person name="Grabherr M."/>
            <person name="Kleber M."/>
            <person name="Mauceli E."/>
            <person name="Brockman W."/>
            <person name="Young S."/>
            <person name="LaButti K."/>
            <person name="Sykes S."/>
            <person name="DeCaprio D."/>
            <person name="Crawford M."/>
            <person name="Koehrsen M."/>
            <person name="Engels R."/>
            <person name="Montgomery P."/>
            <person name="Pearson M."/>
            <person name="Howarth C."/>
            <person name="Larson L."/>
            <person name="White J."/>
            <person name="O'Leary S."/>
            <person name="Kodira C."/>
            <person name="Zeng Q."/>
            <person name="Yandava C."/>
            <person name="Alvarado L."/>
            <person name="Longcore J."/>
            <person name="James T."/>
        </authorList>
    </citation>
    <scope>NUCLEOTIDE SEQUENCE [LARGE SCALE GENOMIC DNA]</scope>
    <source>
        <strain evidence="1 2">JEL423</strain>
    </source>
</reference>
<organism evidence="1 2">
    <name type="scientific">Batrachochytrium dendrobatidis (strain JEL423)</name>
    <dbReference type="NCBI Taxonomy" id="403673"/>
    <lineage>
        <taxon>Eukaryota</taxon>
        <taxon>Fungi</taxon>
        <taxon>Fungi incertae sedis</taxon>
        <taxon>Chytridiomycota</taxon>
        <taxon>Chytridiomycota incertae sedis</taxon>
        <taxon>Chytridiomycetes</taxon>
        <taxon>Rhizophydiales</taxon>
        <taxon>Rhizophydiales incertae sedis</taxon>
        <taxon>Batrachochytrium</taxon>
    </lineage>
</organism>